<dbReference type="Proteomes" id="UP000463916">
    <property type="component" value="Plasmid pATS2"/>
</dbReference>
<dbReference type="GO" id="GO:0004519">
    <property type="term" value="F:endonuclease activity"/>
    <property type="evidence" value="ECO:0007669"/>
    <property type="project" value="UniProtKB-KW"/>
</dbReference>
<sequence>MEVYTNNLILPSKRQQFYSLLSRNGFLFNFSATFTDPIDFATCAFNFNLEKFIQQGYGKHIYISQSDISALAKKEDFTETQKKVTILKVLLLHTYIKKQKKDISKYYHNPLILTLVNSVNTEDSDLYLFFREIVNIANKDFDNDVLSKAKQELLRNLNGQCEFDNEKIDLLQNTIDNLTYEDILEGAFNSNNPGRIEILKIPGNRQEIILKLATSDRPFALIKIGDISDWLKNKLNGYQIIERFDNESFFRDINRDNSDINILMGSRSFYEGWDSNRPNIILYINIGKGIDARKFVLQSIGRGVRVEPLPNKRKRLQFLYNNNEIDISIFNNLKDKVKFIETLFVFGTKVENLKEVIETLKEEEQEELIGDLFEINPQIKDKLLLIPTYKESGKLLVDERNTFPINKEDYDLIKNYVNFVDDKIKIVKYDCQPKVLVKIKDSLSDSTYTNYYKIDGNIMALNKPELIFTSILKHFSIHDDELSEFKKIENEIIHFKQIKISKDKANNIREKIEKIRNYDKKQDEINKLKNDLNSGSINLDQFTEKIQKLGEQYPEFLKEDHLHIKYLSKYYYIPILLSEDDNIIYIKHIIKVGSESKFVEDLEEYLKKDSNFFSKFDWWFFSKIDETLDEIYIPYYQPKVNKMEKFKPDFIFWMQKGNEYIILFVDPKGTEFSDAYRKIDGFKHIFSDESGKCKIFKYNEFSVKVCLLLKTEDISKVPQEYRQYWFDNLEILAHKIFELTKLEK</sequence>
<name>A0A6N4TEG6_9BACT</name>
<proteinExistence type="predicted"/>
<evidence type="ECO:0000313" key="2">
    <source>
        <dbReference type="EMBL" id="BBJ29127.1"/>
    </source>
</evidence>
<dbReference type="REBASE" id="363177">
    <property type="entry name" value="AsaNAS01ORF20034P"/>
</dbReference>
<protein>
    <submittedName>
        <fullName evidence="2">Type III restriction-modification system DNA endonuclease</fullName>
    </submittedName>
</protein>
<dbReference type="RefSeq" id="WP_161849068.1">
    <property type="nucleotide sequence ID" value="NZ_AP019553.1"/>
</dbReference>
<keyword evidence="2" id="KW-0255">Endonuclease</keyword>
<dbReference type="EMBL" id="AP019553">
    <property type="protein sequence ID" value="BBJ29127.1"/>
    <property type="molecule type" value="Genomic_DNA"/>
</dbReference>
<organism evidence="2 3">
    <name type="scientific">Athalassotoga saccharophila</name>
    <dbReference type="NCBI Taxonomy" id="1441386"/>
    <lineage>
        <taxon>Bacteria</taxon>
        <taxon>Thermotogati</taxon>
        <taxon>Thermotogota</taxon>
        <taxon>Thermotogae</taxon>
        <taxon>Mesoaciditogales</taxon>
        <taxon>Mesoaciditogaceae</taxon>
        <taxon>Athalassotoga</taxon>
    </lineage>
</organism>
<dbReference type="OrthoDB" id="9804145at2"/>
<dbReference type="AlphaFoldDB" id="A0A6N4TEG6"/>
<keyword evidence="1" id="KW-0175">Coiled coil</keyword>
<keyword evidence="2" id="KW-0540">Nuclease</keyword>
<reference evidence="3" key="1">
    <citation type="submission" date="2019-04" db="EMBL/GenBank/DDBJ databases">
        <title>NAS-01 Genome Sequencing.</title>
        <authorList>
            <person name="Kato S."/>
            <person name="Itoh T."/>
            <person name="Ohkuma M."/>
        </authorList>
    </citation>
    <scope>NUCLEOTIDE SEQUENCE [LARGE SCALE GENOMIC DNA]</scope>
    <source>
        <strain evidence="3">NAS-01</strain>
        <plasmid evidence="3">pATS2</plasmid>
    </source>
</reference>
<geneLocation type="plasmid" evidence="2 3">
    <name>pATS2</name>
</geneLocation>
<evidence type="ECO:0000313" key="3">
    <source>
        <dbReference type="Proteomes" id="UP000463916"/>
    </source>
</evidence>
<accession>A0A6N4TEG6</accession>
<keyword evidence="3" id="KW-1185">Reference proteome</keyword>
<evidence type="ECO:0000256" key="1">
    <source>
        <dbReference type="SAM" id="Coils"/>
    </source>
</evidence>
<keyword evidence="2" id="KW-0378">Hydrolase</keyword>
<keyword evidence="2" id="KW-0614">Plasmid</keyword>
<feature type="coiled-coil region" evidence="1">
    <location>
        <begin position="511"/>
        <end position="545"/>
    </location>
</feature>
<gene>
    <name evidence="2" type="ORF">ATHSA_p20037</name>
</gene>
<dbReference type="KEGG" id="asac:ATHSA_p20037"/>